<protein>
    <submittedName>
        <fullName evidence="2">Type II toxin-antitoxin system death-on-curing family toxin</fullName>
    </submittedName>
</protein>
<dbReference type="Proteomes" id="UP000279275">
    <property type="component" value="Unassembled WGS sequence"/>
</dbReference>
<dbReference type="SUPFAM" id="SSF140931">
    <property type="entry name" value="Fic-like"/>
    <property type="match status" value="1"/>
</dbReference>
<dbReference type="OrthoDB" id="9802752at2"/>
<feature type="domain" description="Fido" evidence="1">
    <location>
        <begin position="2"/>
        <end position="126"/>
    </location>
</feature>
<dbReference type="InterPro" id="IPR006440">
    <property type="entry name" value="Doc"/>
</dbReference>
<gene>
    <name evidence="2" type="ORF">EBN03_13130</name>
</gene>
<dbReference type="PANTHER" id="PTHR39426:SF1">
    <property type="entry name" value="HOMOLOGY TO DEATH-ON-CURING PROTEIN OF PHAGE P1"/>
    <property type="match status" value="1"/>
</dbReference>
<proteinExistence type="predicted"/>
<organism evidence="2 3">
    <name type="scientific">Nocardia stercoris</name>
    <dbReference type="NCBI Taxonomy" id="2483361"/>
    <lineage>
        <taxon>Bacteria</taxon>
        <taxon>Bacillati</taxon>
        <taxon>Actinomycetota</taxon>
        <taxon>Actinomycetes</taxon>
        <taxon>Mycobacteriales</taxon>
        <taxon>Nocardiaceae</taxon>
        <taxon>Nocardia</taxon>
    </lineage>
</organism>
<dbReference type="Gene3D" id="1.20.120.1870">
    <property type="entry name" value="Fic/DOC protein, Fido domain"/>
    <property type="match status" value="1"/>
</dbReference>
<dbReference type="EMBL" id="RFFH01000004">
    <property type="protein sequence ID" value="RMI32859.1"/>
    <property type="molecule type" value="Genomic_DNA"/>
</dbReference>
<dbReference type="NCBIfam" id="TIGR01550">
    <property type="entry name" value="DOC_P1"/>
    <property type="match status" value="1"/>
</dbReference>
<dbReference type="InterPro" id="IPR003812">
    <property type="entry name" value="Fido"/>
</dbReference>
<dbReference type="PANTHER" id="PTHR39426">
    <property type="entry name" value="HOMOLOGY TO DEATH-ON-CURING PROTEIN OF PHAGE P1"/>
    <property type="match status" value="1"/>
</dbReference>
<dbReference type="GO" id="GO:0016301">
    <property type="term" value="F:kinase activity"/>
    <property type="evidence" value="ECO:0007669"/>
    <property type="project" value="InterPro"/>
</dbReference>
<dbReference type="InterPro" id="IPR053737">
    <property type="entry name" value="Type_II_TA_Toxin"/>
</dbReference>
<dbReference type="InterPro" id="IPR036597">
    <property type="entry name" value="Fido-like_dom_sf"/>
</dbReference>
<dbReference type="RefSeq" id="WP_122188244.1">
    <property type="nucleotide sequence ID" value="NZ_RFFH01000004.1"/>
</dbReference>
<reference evidence="2 3" key="1">
    <citation type="submission" date="2018-10" db="EMBL/GenBank/DDBJ databases">
        <title>Isolation from cow dung.</title>
        <authorList>
            <person name="Ling L."/>
        </authorList>
    </citation>
    <scope>NUCLEOTIDE SEQUENCE [LARGE SCALE GENOMIC DNA]</scope>
    <source>
        <strain evidence="2 3">NEAU-LL90</strain>
    </source>
</reference>
<evidence type="ECO:0000259" key="1">
    <source>
        <dbReference type="PROSITE" id="PS51459"/>
    </source>
</evidence>
<dbReference type="PROSITE" id="PS51459">
    <property type="entry name" value="FIDO"/>
    <property type="match status" value="1"/>
</dbReference>
<evidence type="ECO:0000313" key="2">
    <source>
        <dbReference type="EMBL" id="RMI32859.1"/>
    </source>
</evidence>
<keyword evidence="3" id="KW-1185">Reference proteome</keyword>
<evidence type="ECO:0000313" key="3">
    <source>
        <dbReference type="Proteomes" id="UP000279275"/>
    </source>
</evidence>
<name>A0A3M2L5C9_9NOCA</name>
<comment type="caution">
    <text evidence="2">The sequence shown here is derived from an EMBL/GenBank/DDBJ whole genome shotgun (WGS) entry which is preliminary data.</text>
</comment>
<accession>A0A3M2L5C9</accession>
<sequence length="126" mass="13583">MSTRIEYLGLPELLITASVVNGGDPAVRDVGLLASAGERPRLDVFEVEPYPTVWEKAAALLHSLARNHPFVDGNKRTALQAAALMLELHGRRLAALPDEQETVMLDVAQGRVDAPELAAALASWCD</sequence>
<dbReference type="AlphaFoldDB" id="A0A3M2L5C9"/>
<dbReference type="Pfam" id="PF02661">
    <property type="entry name" value="Fic"/>
    <property type="match status" value="1"/>
</dbReference>